<keyword evidence="5" id="KW-0677">Repeat</keyword>
<dbReference type="InterPro" id="IPR002049">
    <property type="entry name" value="LE_dom"/>
</dbReference>
<dbReference type="PANTHER" id="PTHR24039">
    <property type="entry name" value="FIBRILLIN-RELATED"/>
    <property type="match status" value="1"/>
</dbReference>
<dbReference type="PROSITE" id="PS50026">
    <property type="entry name" value="EGF_3"/>
    <property type="match status" value="2"/>
</dbReference>
<keyword evidence="3 8" id="KW-0245">EGF-like domain</keyword>
<dbReference type="InterPro" id="IPR006212">
    <property type="entry name" value="Furin_repeat"/>
</dbReference>
<feature type="region of interest" description="Disordered" evidence="9">
    <location>
        <begin position="472"/>
        <end position="520"/>
    </location>
</feature>
<keyword evidence="12" id="KW-1185">Reference proteome</keyword>
<dbReference type="InterPro" id="IPR000742">
    <property type="entry name" value="EGF"/>
</dbReference>
<evidence type="ECO:0000256" key="9">
    <source>
        <dbReference type="SAM" id="MobiDB-lite"/>
    </source>
</evidence>
<evidence type="ECO:0000256" key="1">
    <source>
        <dbReference type="ARBA" id="ARBA00004240"/>
    </source>
</evidence>
<feature type="domain" description="EGF-like" evidence="10">
    <location>
        <begin position="424"/>
        <end position="464"/>
    </location>
</feature>
<dbReference type="InterPro" id="IPR049883">
    <property type="entry name" value="NOTCH1_EGF-like"/>
</dbReference>
<keyword evidence="4" id="KW-0732">Signal</keyword>
<dbReference type="CDD" id="cd00054">
    <property type="entry name" value="EGF_CA"/>
    <property type="match status" value="2"/>
</dbReference>
<organism evidence="11 12">
    <name type="scientific">Paralvinella palmiformis</name>
    <dbReference type="NCBI Taxonomy" id="53620"/>
    <lineage>
        <taxon>Eukaryota</taxon>
        <taxon>Metazoa</taxon>
        <taxon>Spiralia</taxon>
        <taxon>Lophotrochozoa</taxon>
        <taxon>Annelida</taxon>
        <taxon>Polychaeta</taxon>
        <taxon>Sedentaria</taxon>
        <taxon>Canalipalpata</taxon>
        <taxon>Terebellida</taxon>
        <taxon>Terebelliformia</taxon>
        <taxon>Alvinellidae</taxon>
        <taxon>Paralvinella</taxon>
    </lineage>
</organism>
<dbReference type="SMART" id="SM00181">
    <property type="entry name" value="EGF"/>
    <property type="match status" value="6"/>
</dbReference>
<sequence>MLGVRVPATPKAESLYTWHANLNPTLLYVYPNVTMSACSRVVCRCQILVVSICILMYSHPAFAKSNDNIADKCKTCTNMINNGITKTAKSNFGGGNTKWEEKNLGNYAISETRLLEILETVCKDNKECHQMLEEHEETLEDWWFKVHPKDEKEDLHTYFCINQLQVCCPTGTYGPNCEECLGGKDNPCQGNGKCRGNGTRSGKGDCDCNNGYKGDVCDSCTDTYYEEIKNDTHTICKACDESCKTSCTGPGPENCNDCEEGWILKDSGCQDIDECEGDPCEEDQFCSNTPGSYSCLSCNKACAGCSGPTALDCDECADEYYVDDKTCKACHISCDGGCTGDGNGECDSCKEGWLLDEDGYCQDINECEQDTSPCDKDSHCINTEGSFKCSTCHYTCNGCIGPGADNCKECKVGYTKNNDGTCFDDDECQSNSACTGENVLCINTPGSFKCDCNPGYTLVEGVCVEKSKNIESTSSSSDKSHNSEKQRKKKSEKSKKSNEKPKKKKGSSKKKKSKKPSPYGNDTDYKQYWLSIAGFALVGFLLKKKVKKSSKNSKKSSKQKVKQPPVNDLNQEFPPLPDPKEAVGDNGDDMIVMEGNFNKQTDN</sequence>
<comment type="caution">
    <text evidence="8">Lacks conserved residue(s) required for the propagation of feature annotation.</text>
</comment>
<dbReference type="AlphaFoldDB" id="A0AAD9N5B5"/>
<dbReference type="SMART" id="SM00179">
    <property type="entry name" value="EGF_CA"/>
    <property type="match status" value="3"/>
</dbReference>
<reference evidence="11" key="1">
    <citation type="journal article" date="2023" name="Mol. Biol. Evol.">
        <title>Third-Generation Sequencing Reveals the Adaptive Role of the Epigenome in Three Deep-Sea Polychaetes.</title>
        <authorList>
            <person name="Perez M."/>
            <person name="Aroh O."/>
            <person name="Sun Y."/>
            <person name="Lan Y."/>
            <person name="Juniper S.K."/>
            <person name="Young C.R."/>
            <person name="Angers B."/>
            <person name="Qian P.Y."/>
        </authorList>
    </citation>
    <scope>NUCLEOTIDE SEQUENCE</scope>
    <source>
        <strain evidence="11">P08H-3</strain>
    </source>
</reference>
<evidence type="ECO:0000256" key="4">
    <source>
        <dbReference type="ARBA" id="ARBA00022729"/>
    </source>
</evidence>
<proteinExistence type="inferred from homology"/>
<dbReference type="SUPFAM" id="SSF57184">
    <property type="entry name" value="Growth factor receptor domain"/>
    <property type="match status" value="2"/>
</dbReference>
<accession>A0AAD9N5B5</accession>
<feature type="disulfide bond" evidence="8">
    <location>
        <begin position="208"/>
        <end position="217"/>
    </location>
</feature>
<feature type="compositionally biased region" description="Basic residues" evidence="9">
    <location>
        <begin position="501"/>
        <end position="515"/>
    </location>
</feature>
<dbReference type="EMBL" id="JAODUP010000188">
    <property type="protein sequence ID" value="KAK2157627.1"/>
    <property type="molecule type" value="Genomic_DNA"/>
</dbReference>
<keyword evidence="7 8" id="KW-1015">Disulfide bond</keyword>
<dbReference type="Gene3D" id="2.10.220.10">
    <property type="entry name" value="Hormone Receptor, Insulin-like Growth Factor Receptor 1, Chain A, domain 2"/>
    <property type="match status" value="1"/>
</dbReference>
<dbReference type="PROSITE" id="PS01187">
    <property type="entry name" value="EGF_CA"/>
    <property type="match status" value="2"/>
</dbReference>
<dbReference type="Pfam" id="PF07645">
    <property type="entry name" value="EGF_CA"/>
    <property type="match status" value="3"/>
</dbReference>
<evidence type="ECO:0000256" key="7">
    <source>
        <dbReference type="ARBA" id="ARBA00023157"/>
    </source>
</evidence>
<evidence type="ECO:0000313" key="11">
    <source>
        <dbReference type="EMBL" id="KAK2157627.1"/>
    </source>
</evidence>
<dbReference type="PROSITE" id="PS01186">
    <property type="entry name" value="EGF_2"/>
    <property type="match status" value="1"/>
</dbReference>
<feature type="region of interest" description="Disordered" evidence="9">
    <location>
        <begin position="546"/>
        <end position="603"/>
    </location>
</feature>
<comment type="subcellular location">
    <subcellularLocation>
        <location evidence="1">Endoplasmic reticulum</location>
    </subcellularLocation>
</comment>
<dbReference type="PANTHER" id="PTHR24039:SF58">
    <property type="entry name" value="EGF-LIKE DOMAIN-CONTAINING PROTEIN"/>
    <property type="match status" value="1"/>
</dbReference>
<feature type="domain" description="EGF-like" evidence="10">
    <location>
        <begin position="176"/>
        <end position="218"/>
    </location>
</feature>
<evidence type="ECO:0000256" key="3">
    <source>
        <dbReference type="ARBA" id="ARBA00022536"/>
    </source>
</evidence>
<protein>
    <recommendedName>
        <fullName evidence="10">EGF-like domain-containing protein</fullName>
    </recommendedName>
</protein>
<evidence type="ECO:0000256" key="6">
    <source>
        <dbReference type="ARBA" id="ARBA00022824"/>
    </source>
</evidence>
<dbReference type="InterPro" id="IPR009030">
    <property type="entry name" value="Growth_fac_rcpt_cys_sf"/>
</dbReference>
<keyword evidence="6" id="KW-0256">Endoplasmic reticulum</keyword>
<gene>
    <name evidence="11" type="ORF">LSH36_188g10000</name>
</gene>
<dbReference type="PROSITE" id="PS00022">
    <property type="entry name" value="EGF_1"/>
    <property type="match status" value="1"/>
</dbReference>
<dbReference type="SMART" id="SM00261">
    <property type="entry name" value="FU"/>
    <property type="match status" value="4"/>
</dbReference>
<evidence type="ECO:0000256" key="5">
    <source>
        <dbReference type="ARBA" id="ARBA00022737"/>
    </source>
</evidence>
<evidence type="ECO:0000256" key="2">
    <source>
        <dbReference type="ARBA" id="ARBA00005897"/>
    </source>
</evidence>
<dbReference type="Proteomes" id="UP001208570">
    <property type="component" value="Unassembled WGS sequence"/>
</dbReference>
<dbReference type="InterPro" id="IPR018097">
    <property type="entry name" value="EGF_Ca-bd_CS"/>
</dbReference>
<evidence type="ECO:0000259" key="10">
    <source>
        <dbReference type="PROSITE" id="PS50026"/>
    </source>
</evidence>
<dbReference type="GO" id="GO:0005783">
    <property type="term" value="C:endoplasmic reticulum"/>
    <property type="evidence" value="ECO:0007669"/>
    <property type="project" value="UniProtKB-SubCell"/>
</dbReference>
<dbReference type="InterPro" id="IPR001881">
    <property type="entry name" value="EGF-like_Ca-bd_dom"/>
</dbReference>
<comment type="similarity">
    <text evidence="2">Belongs to the CRELD family.</text>
</comment>
<comment type="caution">
    <text evidence="11">The sequence shown here is derived from an EMBL/GenBank/DDBJ whole genome shotgun (WGS) entry which is preliminary data.</text>
</comment>
<dbReference type="InterPro" id="IPR000152">
    <property type="entry name" value="EGF-type_Asp/Asn_hydroxyl_site"/>
</dbReference>
<dbReference type="GO" id="GO:0005509">
    <property type="term" value="F:calcium ion binding"/>
    <property type="evidence" value="ECO:0007669"/>
    <property type="project" value="InterPro"/>
</dbReference>
<dbReference type="Gene3D" id="2.10.25.10">
    <property type="entry name" value="Laminin"/>
    <property type="match status" value="1"/>
</dbReference>
<dbReference type="PROSITE" id="PS01248">
    <property type="entry name" value="EGF_LAM_1"/>
    <property type="match status" value="1"/>
</dbReference>
<evidence type="ECO:0000256" key="8">
    <source>
        <dbReference type="PROSITE-ProRule" id="PRU00076"/>
    </source>
</evidence>
<dbReference type="PROSITE" id="PS00010">
    <property type="entry name" value="ASX_HYDROXYL"/>
    <property type="match status" value="1"/>
</dbReference>
<feature type="compositionally biased region" description="Basic residues" evidence="9">
    <location>
        <begin position="546"/>
        <end position="561"/>
    </location>
</feature>
<evidence type="ECO:0000313" key="12">
    <source>
        <dbReference type="Proteomes" id="UP001208570"/>
    </source>
</evidence>
<name>A0AAD9N5B5_9ANNE</name>